<reference evidence="2 3" key="1">
    <citation type="submission" date="2018-06" db="EMBL/GenBank/DDBJ databases">
        <title>Whole genome sequencing of Candida tropicalis (genome annotated by CSBL at Korea University).</title>
        <authorList>
            <person name="Ahn J."/>
        </authorList>
    </citation>
    <scope>NUCLEOTIDE SEQUENCE [LARGE SCALE GENOMIC DNA]</scope>
    <source>
        <strain evidence="2 3">ATCC 20962</strain>
    </source>
</reference>
<dbReference type="OrthoDB" id="4026234at2759"/>
<accession>A0A367YB06</accession>
<sequence length="155" mass="17840">MISTFPSKTTHQLDNPIESERKRHKTFMHHQPSKQQGRHPHFEEPAAAKQDQQMQDHRSHNTDTASHNPTHGTFTPITQTHSHEFILNHESKFDIQMITEESFIEKPNKKEQHHKEEDEEVFECPCGHMHGPGQGNHHDVHAVGLAPVPLLRGPD</sequence>
<gene>
    <name evidence="2" type="ORF">Cantr_09141</name>
</gene>
<proteinExistence type="predicted"/>
<protein>
    <submittedName>
        <fullName evidence="2">Uncharacterized protein</fullName>
    </submittedName>
</protein>
<dbReference type="AlphaFoldDB" id="A0A367YB06"/>
<evidence type="ECO:0000256" key="1">
    <source>
        <dbReference type="SAM" id="MobiDB-lite"/>
    </source>
</evidence>
<dbReference type="Proteomes" id="UP000253472">
    <property type="component" value="Unassembled WGS sequence"/>
</dbReference>
<feature type="compositionally biased region" description="Basic residues" evidence="1">
    <location>
        <begin position="22"/>
        <end position="39"/>
    </location>
</feature>
<evidence type="ECO:0000313" key="2">
    <source>
        <dbReference type="EMBL" id="RCK62789.1"/>
    </source>
</evidence>
<organism evidence="2 3">
    <name type="scientific">Candida viswanathii</name>
    <dbReference type="NCBI Taxonomy" id="5486"/>
    <lineage>
        <taxon>Eukaryota</taxon>
        <taxon>Fungi</taxon>
        <taxon>Dikarya</taxon>
        <taxon>Ascomycota</taxon>
        <taxon>Saccharomycotina</taxon>
        <taxon>Pichiomycetes</taxon>
        <taxon>Debaryomycetaceae</taxon>
        <taxon>Candida/Lodderomyces clade</taxon>
        <taxon>Candida</taxon>
    </lineage>
</organism>
<evidence type="ECO:0000313" key="3">
    <source>
        <dbReference type="Proteomes" id="UP000253472"/>
    </source>
</evidence>
<name>A0A367YB06_9ASCO</name>
<feature type="region of interest" description="Disordered" evidence="1">
    <location>
        <begin position="1"/>
        <end position="76"/>
    </location>
</feature>
<keyword evidence="3" id="KW-1185">Reference proteome</keyword>
<comment type="caution">
    <text evidence="2">The sequence shown here is derived from an EMBL/GenBank/DDBJ whole genome shotgun (WGS) entry which is preliminary data.</text>
</comment>
<feature type="compositionally biased region" description="Polar residues" evidence="1">
    <location>
        <begin position="1"/>
        <end position="13"/>
    </location>
</feature>
<dbReference type="EMBL" id="QLNQ01000025">
    <property type="protein sequence ID" value="RCK62789.1"/>
    <property type="molecule type" value="Genomic_DNA"/>
</dbReference>
<feature type="compositionally biased region" description="Polar residues" evidence="1">
    <location>
        <begin position="62"/>
        <end position="76"/>
    </location>
</feature>